<dbReference type="Pfam" id="PF12242">
    <property type="entry name" value="Eno-Rase_NADH_b"/>
    <property type="match status" value="1"/>
</dbReference>
<dbReference type="GO" id="GO:0006633">
    <property type="term" value="P:fatty acid biosynthetic process"/>
    <property type="evidence" value="ECO:0007669"/>
    <property type="project" value="UniProtKB-KW"/>
</dbReference>
<dbReference type="PANTHER" id="PTHR37480:SF1">
    <property type="entry name" value="ENOYL-[ACYL-CARRIER-PROTEIN] REDUCTASE [NADH]"/>
    <property type="match status" value="1"/>
</dbReference>
<dbReference type="AlphaFoldDB" id="A0A7L7KR12"/>
<comment type="subunit">
    <text evidence="2">Monomer.</text>
</comment>
<dbReference type="InterPro" id="IPR024906">
    <property type="entry name" value="Eno_Rdtase_FAD-bd_dom"/>
</dbReference>
<dbReference type="KEGG" id="xcl:G4Z02_02790"/>
<keyword evidence="15" id="KW-1185">Reference proteome</keyword>
<dbReference type="EMBL" id="CP048914">
    <property type="protein sequence ID" value="QMS84722.1"/>
    <property type="molecule type" value="Genomic_DNA"/>
</dbReference>
<evidence type="ECO:0000256" key="2">
    <source>
        <dbReference type="ARBA" id="ARBA00011245"/>
    </source>
</evidence>
<evidence type="ECO:0000259" key="12">
    <source>
        <dbReference type="Pfam" id="PF12241"/>
    </source>
</evidence>
<keyword evidence="4" id="KW-0444">Lipid biosynthesis</keyword>
<evidence type="ECO:0000256" key="7">
    <source>
        <dbReference type="ARBA" id="ARBA00023027"/>
    </source>
</evidence>
<dbReference type="Pfam" id="PF07055">
    <property type="entry name" value="Eno-Rase_FAD_bd"/>
    <property type="match status" value="1"/>
</dbReference>
<comment type="pathway">
    <text evidence="1">Lipid metabolism.</text>
</comment>
<keyword evidence="6" id="KW-0560">Oxidoreductase</keyword>
<dbReference type="RefSeq" id="WP_258878341.1">
    <property type="nucleotide sequence ID" value="NZ_CP048914.1"/>
</dbReference>
<comment type="catalytic activity">
    <reaction evidence="10">
        <text>a 2,3-saturated acyl-CoA + NAD(+) = a (2E)-enoyl-CoA + NADH + H(+)</text>
        <dbReference type="Rhea" id="RHEA:18177"/>
        <dbReference type="ChEBI" id="CHEBI:15378"/>
        <dbReference type="ChEBI" id="CHEBI:57540"/>
        <dbReference type="ChEBI" id="CHEBI:57945"/>
        <dbReference type="ChEBI" id="CHEBI:58856"/>
        <dbReference type="ChEBI" id="CHEBI:65111"/>
        <dbReference type="EC" id="1.3.1.44"/>
    </reaction>
</comment>
<dbReference type="GO" id="GO:0004318">
    <property type="term" value="F:enoyl-[acyl-carrier-protein] reductase (NADH) activity"/>
    <property type="evidence" value="ECO:0007669"/>
    <property type="project" value="TreeGrafter"/>
</dbReference>
<protein>
    <recommendedName>
        <fullName evidence="3">trans-2-enoyl-CoA reductase (NAD(+))</fullName>
        <ecNumber evidence="3">1.3.1.44</ecNumber>
    </recommendedName>
</protein>
<evidence type="ECO:0000256" key="1">
    <source>
        <dbReference type="ARBA" id="ARBA00005189"/>
    </source>
</evidence>
<keyword evidence="5" id="KW-0276">Fatty acid metabolism</keyword>
<dbReference type="Proteomes" id="UP000514720">
    <property type="component" value="Chromosome"/>
</dbReference>
<evidence type="ECO:0000313" key="15">
    <source>
        <dbReference type="Proteomes" id="UP000514720"/>
    </source>
</evidence>
<keyword evidence="7" id="KW-0520">NAD</keyword>
<dbReference type="NCBIfam" id="NF043048">
    <property type="entry name" value="EnoyACPredFabV"/>
    <property type="match status" value="1"/>
</dbReference>
<evidence type="ECO:0000256" key="10">
    <source>
        <dbReference type="ARBA" id="ARBA00048302"/>
    </source>
</evidence>
<gene>
    <name evidence="14" type="ORF">G4Z02_02790</name>
</gene>
<reference evidence="14 15" key="1">
    <citation type="submission" date="2020-02" db="EMBL/GenBank/DDBJ databases">
        <authorList>
            <person name="Zheng R.K."/>
            <person name="Sun C.M."/>
        </authorList>
    </citation>
    <scope>NUCLEOTIDE SEQUENCE [LARGE SCALE GENOMIC DNA]</scope>
    <source>
        <strain evidence="15">zrk13</strain>
    </source>
</reference>
<dbReference type="PANTHER" id="PTHR37480">
    <property type="entry name" value="ENOYL-[ACYL-CARRIER-PROTEIN] REDUCTASE [NADH]"/>
    <property type="match status" value="1"/>
</dbReference>
<evidence type="ECO:0000256" key="4">
    <source>
        <dbReference type="ARBA" id="ARBA00022516"/>
    </source>
</evidence>
<feature type="domain" description="Trans-2-enoyl-CoA reductase catalytic" evidence="12">
    <location>
        <begin position="81"/>
        <end position="317"/>
    </location>
</feature>
<evidence type="ECO:0000259" key="11">
    <source>
        <dbReference type="Pfam" id="PF07055"/>
    </source>
</evidence>
<dbReference type="NCBIfam" id="NF010177">
    <property type="entry name" value="PRK13656.1"/>
    <property type="match status" value="1"/>
</dbReference>
<feature type="domain" description="Enoyl reductase FAD binding" evidence="11">
    <location>
        <begin position="323"/>
        <end position="386"/>
    </location>
</feature>
<evidence type="ECO:0000256" key="8">
    <source>
        <dbReference type="ARBA" id="ARBA00023098"/>
    </source>
</evidence>
<evidence type="ECO:0000313" key="14">
    <source>
        <dbReference type="EMBL" id="QMS84722.1"/>
    </source>
</evidence>
<evidence type="ECO:0000259" key="13">
    <source>
        <dbReference type="Pfam" id="PF12242"/>
    </source>
</evidence>
<feature type="domain" description="Trans-2-enoyl-CoA reductase-like NAD(P)H binding" evidence="13">
    <location>
        <begin position="2"/>
        <end position="78"/>
    </location>
</feature>
<dbReference type="InterPro" id="IPR010758">
    <property type="entry name" value="Trans-2-enoyl-CoA_reductase"/>
</dbReference>
<evidence type="ECO:0000256" key="9">
    <source>
        <dbReference type="ARBA" id="ARBA00023160"/>
    </source>
</evidence>
<organism evidence="14 15">
    <name type="scientific">Candidatus Xianfuyuplasma coldseepsis</name>
    <dbReference type="NCBI Taxonomy" id="2782163"/>
    <lineage>
        <taxon>Bacteria</taxon>
        <taxon>Bacillati</taxon>
        <taxon>Mycoplasmatota</taxon>
        <taxon>Mollicutes</taxon>
        <taxon>Candidatus Izemoplasmatales</taxon>
        <taxon>Candidatus Izemoplasmataceae</taxon>
        <taxon>Candidatus Xianfuyuplasma</taxon>
    </lineage>
</organism>
<dbReference type="GO" id="GO:0050343">
    <property type="term" value="F:trans-2-enoyl-CoA reductase (NADH) activity"/>
    <property type="evidence" value="ECO:0007669"/>
    <property type="project" value="UniProtKB-EC"/>
</dbReference>
<accession>A0A7L7KR12</accession>
<evidence type="ECO:0000256" key="6">
    <source>
        <dbReference type="ARBA" id="ARBA00023002"/>
    </source>
</evidence>
<dbReference type="Gene3D" id="3.40.50.720">
    <property type="entry name" value="NAD(P)-binding Rossmann-like Domain"/>
    <property type="match status" value="1"/>
</dbReference>
<dbReference type="InterPro" id="IPR050048">
    <property type="entry name" value="FabV-like_NADH_b"/>
</dbReference>
<proteinExistence type="predicted"/>
<name>A0A7L7KR12_9MOLU</name>
<dbReference type="GO" id="GO:0051287">
    <property type="term" value="F:NAD binding"/>
    <property type="evidence" value="ECO:0007669"/>
    <property type="project" value="TreeGrafter"/>
</dbReference>
<keyword evidence="8" id="KW-0443">Lipid metabolism</keyword>
<keyword evidence="9" id="KW-0275">Fatty acid biosynthesis</keyword>
<dbReference type="InterPro" id="IPR024910">
    <property type="entry name" value="Enoyl-CoA_Rdtase_cat_dom"/>
</dbReference>
<dbReference type="Pfam" id="PF12241">
    <property type="entry name" value="Enoyl_reductase"/>
    <property type="match status" value="1"/>
</dbReference>
<sequence length="402" mass="45187">MIIRPSIRNNFFTNAHPEGCKITLENQINEAKQQEPFDGPKNVLIIGGSSGYGLASRISLAYGSNANTVNVSFESAPRGKRTGSAGFWNNVFFQHFAKETGNIHKDFLGDAFSPETKELVLNYVKDTFDGLDLIVYSLASGVRKNFNTGETVRSSIKSLGEPVVGTTIDIASMTAYELEVLPASEQEVKDTVYVMGGSDWADWVHTFGEAGVLNQGFKTIAYTYIGGPTTENIYRRGSLGQAKEDLEAHAYQMNQKLQEQYNGEALISSSKAVVSKASVFIPQLPIYCACLFDVMKERKIHETILEHKYRLFKDMVYGEQRIIDNKGRIRLDHLEMDPSVQEDVTNRMEHVTKENLFSLQGTKDFIHEFFQINGFNIDSIDYEADVDIDEYVTKYVPKDLQI</sequence>
<evidence type="ECO:0000256" key="5">
    <source>
        <dbReference type="ARBA" id="ARBA00022832"/>
    </source>
</evidence>
<evidence type="ECO:0000256" key="3">
    <source>
        <dbReference type="ARBA" id="ARBA00011983"/>
    </source>
</evidence>
<dbReference type="EC" id="1.3.1.44" evidence="3"/>